<name>A0A482VDC3_ASBVE</name>
<proteinExistence type="predicted"/>
<feature type="non-terminal residue" evidence="3">
    <location>
        <position position="673"/>
    </location>
</feature>
<accession>A0A482VDC3</accession>
<evidence type="ECO:0000256" key="1">
    <source>
        <dbReference type="ARBA" id="ARBA00022468"/>
    </source>
</evidence>
<dbReference type="OrthoDB" id="10024839at2759"/>
<dbReference type="Proteomes" id="UP000292052">
    <property type="component" value="Unassembled WGS sequence"/>
</dbReference>
<keyword evidence="4" id="KW-1185">Reference proteome</keyword>
<organism evidence="3 4">
    <name type="scientific">Asbolus verrucosus</name>
    <name type="common">Desert ironclad beetle</name>
    <dbReference type="NCBI Taxonomy" id="1661398"/>
    <lineage>
        <taxon>Eukaryota</taxon>
        <taxon>Metazoa</taxon>
        <taxon>Ecdysozoa</taxon>
        <taxon>Arthropoda</taxon>
        <taxon>Hexapoda</taxon>
        <taxon>Insecta</taxon>
        <taxon>Pterygota</taxon>
        <taxon>Neoptera</taxon>
        <taxon>Endopterygota</taxon>
        <taxon>Coleoptera</taxon>
        <taxon>Polyphaga</taxon>
        <taxon>Cucujiformia</taxon>
        <taxon>Tenebrionidae</taxon>
        <taxon>Pimeliinae</taxon>
        <taxon>Asbolus</taxon>
    </lineage>
</organism>
<protein>
    <submittedName>
        <fullName evidence="3">Uncharacterized protein</fullName>
    </submittedName>
</protein>
<feature type="region of interest" description="Disordered" evidence="2">
    <location>
        <begin position="482"/>
        <end position="517"/>
    </location>
</feature>
<keyword evidence="1" id="KW-0343">GTPase activation</keyword>
<dbReference type="STRING" id="1661398.A0A482VDC3"/>
<evidence type="ECO:0000256" key="2">
    <source>
        <dbReference type="SAM" id="MobiDB-lite"/>
    </source>
</evidence>
<feature type="region of interest" description="Disordered" evidence="2">
    <location>
        <begin position="373"/>
        <end position="402"/>
    </location>
</feature>
<sequence>MADRTRKLKALGRSVSTESTEYSLTMGRSVREKKKRPKERWLLTRKTWRYMADAGRKLIPDGVQNRPEDIPKIEAYFQEVCKKEPRFLLWRKNSYPGALGFRKKQRKDVRKGGSCRKATSADDVDVIKLERPTELTLIPSSGGRVDIQKMKYDFLNKPPSPANYTPTFLENTQEDLEEKQLINMLEQYLTLSEQTPSTSAYTPTEFNYQELIDKLQRHLTLASRSYVAFSNYPAQGQVQFSGDHVQKSLSETLSRYFSQSMNRDKIISNLLTDRKTLEKLYFELRKARGFRGSRAGTGYSSQSVFKSNLSKYANQSSNYENLKERRHAPIHPPPLIEIENESTPEICHHDWGIQTLPVSESVLQEVEEKYKKSLVEKEEEEKREIRPTSTRRRSSVDNDDISQSVSDTIKRYLRMARKKSVDTDKVDRFKRVNYDRNLRNIKAKGELTKPGDDDGLNKGCQTNDDWILKYRDLKFDEINEFSDGESRISSSRSSIDVGVDENNKSSPTSPPPAKSHSFLSHLLHKHDKHDKTNAAAVATGPAMQKSKSSSSVMHHGGRLMAKKIFRSRSKSQTRPSQATCSWTPQGGCIWTSLTGRQVMLGGTTLLQLTDVERKVLQKVALAKLQALNLGVAIKVPTENVGAVVNKPKRRPYLLKRKALTTSIFDTNRKDSDK</sequence>
<dbReference type="GO" id="GO:0005096">
    <property type="term" value="F:GTPase activator activity"/>
    <property type="evidence" value="ECO:0007669"/>
    <property type="project" value="UniProtKB-KW"/>
</dbReference>
<dbReference type="EMBL" id="QDEB01111946">
    <property type="protein sequence ID" value="RZB41728.1"/>
    <property type="molecule type" value="Genomic_DNA"/>
</dbReference>
<evidence type="ECO:0000313" key="3">
    <source>
        <dbReference type="EMBL" id="RZB41728.1"/>
    </source>
</evidence>
<evidence type="ECO:0000313" key="4">
    <source>
        <dbReference type="Proteomes" id="UP000292052"/>
    </source>
</evidence>
<comment type="caution">
    <text evidence="3">The sequence shown here is derived from an EMBL/GenBank/DDBJ whole genome shotgun (WGS) entry which is preliminary data.</text>
</comment>
<dbReference type="PANTHER" id="PTHR12635">
    <property type="entry name" value="RHO-GTPASE-ACTIVATING PROTEIN 6 FAMILY MEMBER"/>
    <property type="match status" value="1"/>
</dbReference>
<feature type="region of interest" description="Disordered" evidence="2">
    <location>
        <begin position="529"/>
        <end position="555"/>
    </location>
</feature>
<dbReference type="AlphaFoldDB" id="A0A482VDC3"/>
<dbReference type="InterPro" id="IPR037863">
    <property type="entry name" value="RHOGAP6/36"/>
</dbReference>
<dbReference type="PANTHER" id="PTHR12635:SF7">
    <property type="entry name" value="RHO GTPASE ACTIVATING PROTEIN 6-RELATED"/>
    <property type="match status" value="1"/>
</dbReference>
<feature type="compositionally biased region" description="Basic and acidic residues" evidence="2">
    <location>
        <begin position="373"/>
        <end position="386"/>
    </location>
</feature>
<reference evidence="3 4" key="1">
    <citation type="submission" date="2017-03" db="EMBL/GenBank/DDBJ databases">
        <title>Genome of the blue death feigning beetle - Asbolus verrucosus.</title>
        <authorList>
            <person name="Rider S.D."/>
        </authorList>
    </citation>
    <scope>NUCLEOTIDE SEQUENCE [LARGE SCALE GENOMIC DNA]</scope>
    <source>
        <strain evidence="3">Butters</strain>
        <tissue evidence="3">Head and leg muscle</tissue>
    </source>
</reference>
<gene>
    <name evidence="3" type="ORF">BDFB_007431</name>
</gene>